<comment type="caution">
    <text evidence="1">The sequence shown here is derived from an EMBL/GenBank/DDBJ whole genome shotgun (WGS) entry which is preliminary data.</text>
</comment>
<dbReference type="EMBL" id="JRTT01000053">
    <property type="protein sequence ID" value="KHD74155.1"/>
    <property type="molecule type" value="Genomic_DNA"/>
</dbReference>
<keyword evidence="2" id="KW-1185">Reference proteome</keyword>
<dbReference type="OrthoDB" id="176279at2"/>
<evidence type="ECO:0000313" key="1">
    <source>
        <dbReference type="EMBL" id="KHD74155.1"/>
    </source>
</evidence>
<dbReference type="Pfam" id="PF13385">
    <property type="entry name" value="Laminin_G_3"/>
    <property type="match status" value="1"/>
</dbReference>
<organism evidence="1 2">
    <name type="scientific">Actinoplanes utahensis</name>
    <dbReference type="NCBI Taxonomy" id="1869"/>
    <lineage>
        <taxon>Bacteria</taxon>
        <taxon>Bacillati</taxon>
        <taxon>Actinomycetota</taxon>
        <taxon>Actinomycetes</taxon>
        <taxon>Micromonosporales</taxon>
        <taxon>Micromonosporaceae</taxon>
        <taxon>Actinoplanes</taxon>
    </lineage>
</organism>
<dbReference type="AlphaFoldDB" id="A0A0A6UDN9"/>
<protein>
    <recommendedName>
        <fullName evidence="3">LamG-like jellyroll fold domain-containing protein</fullName>
    </recommendedName>
</protein>
<gene>
    <name evidence="1" type="ORF">MB27_30460</name>
</gene>
<sequence>MLSAAAPALNTWTPLVAVYDARAGQLCLYVDGVRQGSPVAATSWASTGRFHVGRSGTGARFSGALDEARVYASALSPAAVTALAAGRAVMWVGSPGLDVRRASGNSSARRGWLWRTRTVAWG</sequence>
<dbReference type="InterPro" id="IPR013320">
    <property type="entry name" value="ConA-like_dom_sf"/>
</dbReference>
<evidence type="ECO:0000313" key="2">
    <source>
        <dbReference type="Proteomes" id="UP000054537"/>
    </source>
</evidence>
<proteinExistence type="predicted"/>
<name>A0A0A6UDN9_ACTUT</name>
<dbReference type="SUPFAM" id="SSF49899">
    <property type="entry name" value="Concanavalin A-like lectins/glucanases"/>
    <property type="match status" value="1"/>
</dbReference>
<dbReference type="Gene3D" id="2.60.120.200">
    <property type="match status" value="1"/>
</dbReference>
<accession>A0A0A6UDN9</accession>
<reference evidence="1 2" key="1">
    <citation type="submission" date="2014-10" db="EMBL/GenBank/DDBJ databases">
        <title>Draft genome sequence of Actinoplanes utahensis NRRL 12052.</title>
        <authorList>
            <person name="Velasco-Bucheli B."/>
            <person name="del Cerro C."/>
            <person name="Hormigo D."/>
            <person name="Garcia J.L."/>
            <person name="Acebal C."/>
            <person name="Arroyo M."/>
            <person name="de la Mata I."/>
        </authorList>
    </citation>
    <scope>NUCLEOTIDE SEQUENCE [LARGE SCALE GENOMIC DNA]</scope>
    <source>
        <strain evidence="1 2">NRRL 12052</strain>
    </source>
</reference>
<dbReference type="Proteomes" id="UP000054537">
    <property type="component" value="Unassembled WGS sequence"/>
</dbReference>
<dbReference type="RefSeq" id="WP_043530225.1">
    <property type="nucleotide sequence ID" value="NZ_BAABKU010000008.1"/>
</dbReference>
<evidence type="ECO:0008006" key="3">
    <source>
        <dbReference type="Google" id="ProtNLM"/>
    </source>
</evidence>
<dbReference type="STRING" id="1869.MB27_30460"/>